<dbReference type="InterPro" id="IPR029058">
    <property type="entry name" value="AB_hydrolase_fold"/>
</dbReference>
<accession>A0AAV9I9H7</accession>
<comment type="caution">
    <text evidence="4">The sequence shown here is derived from an EMBL/GenBank/DDBJ whole genome shotgun (WGS) entry which is preliminary data.</text>
</comment>
<evidence type="ECO:0000259" key="3">
    <source>
        <dbReference type="Pfam" id="PF00561"/>
    </source>
</evidence>
<proteinExistence type="inferred from homology"/>
<dbReference type="AlphaFoldDB" id="A0AAV9I9H7"/>
<protein>
    <recommendedName>
        <fullName evidence="3">AB hydrolase-1 domain-containing protein</fullName>
    </recommendedName>
</protein>
<evidence type="ECO:0000313" key="4">
    <source>
        <dbReference type="EMBL" id="KAK4523881.1"/>
    </source>
</evidence>
<dbReference type="PRINTS" id="PR00111">
    <property type="entry name" value="ABHYDROLASE"/>
</dbReference>
<evidence type="ECO:0000256" key="2">
    <source>
        <dbReference type="ARBA" id="ARBA00022801"/>
    </source>
</evidence>
<reference evidence="4 5" key="1">
    <citation type="submission" date="2022-07" db="EMBL/GenBank/DDBJ databases">
        <title>Genome-wide signatures of adaptation to extreme environments.</title>
        <authorList>
            <person name="Cho C.H."/>
            <person name="Yoon H.S."/>
        </authorList>
    </citation>
    <scope>NUCLEOTIDE SEQUENCE [LARGE SCALE GENOMIC DNA]</scope>
    <source>
        <strain evidence="4 5">108.79 E11</strain>
    </source>
</reference>
<gene>
    <name evidence="4" type="ORF">GAYE_SCF00G1778</name>
</gene>
<keyword evidence="2" id="KW-0378">Hydrolase</keyword>
<comment type="similarity">
    <text evidence="1">Belongs to the AB hydrolase superfamily.</text>
</comment>
<dbReference type="Gene3D" id="3.40.50.1820">
    <property type="entry name" value="alpha/beta hydrolase"/>
    <property type="match status" value="1"/>
</dbReference>
<dbReference type="Proteomes" id="UP001300502">
    <property type="component" value="Unassembled WGS sequence"/>
</dbReference>
<dbReference type="PANTHER" id="PTHR46118">
    <property type="entry name" value="PROTEIN ABHD11"/>
    <property type="match status" value="1"/>
</dbReference>
<dbReference type="PANTHER" id="PTHR46118:SF4">
    <property type="entry name" value="PROTEIN ABHD11"/>
    <property type="match status" value="1"/>
</dbReference>
<evidence type="ECO:0000256" key="1">
    <source>
        <dbReference type="ARBA" id="ARBA00008645"/>
    </source>
</evidence>
<dbReference type="Pfam" id="PF00561">
    <property type="entry name" value="Abhydrolase_1"/>
    <property type="match status" value="1"/>
</dbReference>
<dbReference type="InterPro" id="IPR000073">
    <property type="entry name" value="AB_hydrolase_1"/>
</dbReference>
<feature type="domain" description="AB hydrolase-1" evidence="3">
    <location>
        <begin position="57"/>
        <end position="172"/>
    </location>
</feature>
<keyword evidence="5" id="KW-1185">Reference proteome</keyword>
<dbReference type="GO" id="GO:0016787">
    <property type="term" value="F:hydrolase activity"/>
    <property type="evidence" value="ECO:0007669"/>
    <property type="project" value="UniProtKB-KW"/>
</dbReference>
<dbReference type="SUPFAM" id="SSF53474">
    <property type="entry name" value="alpha/beta-Hydrolases"/>
    <property type="match status" value="1"/>
</dbReference>
<dbReference type="EMBL" id="JANCYU010000020">
    <property type="protein sequence ID" value="KAK4523881.1"/>
    <property type="molecule type" value="Genomic_DNA"/>
</dbReference>
<name>A0AAV9I9H7_9RHOD</name>
<sequence length="324" mass="36783">MQRRKWLLSILYSYQSKFRHTFRSLCMGTQSSESCLGSLPLSYIEIPEKCATSQRKPPVILLHGVLASGATYSSLLARDDFVPDRRKYALDLRNHGSSPHSPHMNYGVLAEDVKRFLKDHNISESVIIGHSMGGKVGMAVALEYPQLVSELIVVDLAPIDYSDPTFEKNLPTDAIVAMSKVNLERCTERWQVEDLLEQNGIQNKRVREFILENLTTDDVHPKHFKWRVNVSALLNSMNRILEFPVKEGKTYSRPTLFIRGERSIYVMNPSAEKAIRTFFPKAVIETIEGAGHWLTVEAPEKFCAVVNSFLHNSTDLRQRGSSFV</sequence>
<evidence type="ECO:0000313" key="5">
    <source>
        <dbReference type="Proteomes" id="UP001300502"/>
    </source>
</evidence>
<organism evidence="4 5">
    <name type="scientific">Galdieria yellowstonensis</name>
    <dbReference type="NCBI Taxonomy" id="3028027"/>
    <lineage>
        <taxon>Eukaryota</taxon>
        <taxon>Rhodophyta</taxon>
        <taxon>Bangiophyceae</taxon>
        <taxon>Galdieriales</taxon>
        <taxon>Galdieriaceae</taxon>
        <taxon>Galdieria</taxon>
    </lineage>
</organism>